<dbReference type="InterPro" id="IPR003016">
    <property type="entry name" value="2-oxoA_DH_lipoyl-BS"/>
</dbReference>
<feature type="compositionally biased region" description="Pro residues" evidence="4">
    <location>
        <begin position="111"/>
        <end position="123"/>
    </location>
</feature>
<gene>
    <name evidence="7" type="ORF">EAT49_04965</name>
</gene>
<dbReference type="AlphaFoldDB" id="A0A3N2R8E2"/>
<dbReference type="PROSITE" id="PS51826">
    <property type="entry name" value="PSBD"/>
    <property type="match status" value="1"/>
</dbReference>
<reference evidence="7 8" key="1">
    <citation type="submission" date="2018-10" db="EMBL/GenBank/DDBJ databases">
        <title>Histidinibacterium lentulum gen. nov., sp. nov., a marine bacterium from the culture broth of Picochlorum sp. 122.</title>
        <authorList>
            <person name="Wang G."/>
        </authorList>
    </citation>
    <scope>NUCLEOTIDE SEQUENCE [LARGE SCALE GENOMIC DNA]</scope>
    <source>
        <strain evidence="7 8">B17</strain>
    </source>
</reference>
<dbReference type="Pfam" id="PF00364">
    <property type="entry name" value="Biotin_lipoyl"/>
    <property type="match status" value="1"/>
</dbReference>
<dbReference type="PROSITE" id="PS00189">
    <property type="entry name" value="LIPOYL"/>
    <property type="match status" value="1"/>
</dbReference>
<evidence type="ECO:0000256" key="4">
    <source>
        <dbReference type="SAM" id="MobiDB-lite"/>
    </source>
</evidence>
<dbReference type="InterPro" id="IPR000073">
    <property type="entry name" value="AB_hydrolase_1"/>
</dbReference>
<evidence type="ECO:0000256" key="2">
    <source>
        <dbReference type="ARBA" id="ARBA00007317"/>
    </source>
</evidence>
<organism evidence="7 8">
    <name type="scientific">Histidinibacterium lentulum</name>
    <dbReference type="NCBI Taxonomy" id="2480588"/>
    <lineage>
        <taxon>Bacteria</taxon>
        <taxon>Pseudomonadati</taxon>
        <taxon>Pseudomonadota</taxon>
        <taxon>Alphaproteobacteria</taxon>
        <taxon>Rhodobacterales</taxon>
        <taxon>Paracoccaceae</taxon>
        <taxon>Histidinibacterium</taxon>
    </lineage>
</organism>
<dbReference type="RefSeq" id="WP_123641186.1">
    <property type="nucleotide sequence ID" value="NZ_ML119082.1"/>
</dbReference>
<keyword evidence="7" id="KW-0378">Hydrolase</keyword>
<dbReference type="Proteomes" id="UP000268016">
    <property type="component" value="Unassembled WGS sequence"/>
</dbReference>
<dbReference type="Pfam" id="PF02817">
    <property type="entry name" value="E3_binding"/>
    <property type="match status" value="1"/>
</dbReference>
<dbReference type="InterPro" id="IPR036625">
    <property type="entry name" value="E3-bd_dom_sf"/>
</dbReference>
<dbReference type="SUPFAM" id="SSF51230">
    <property type="entry name" value="Single hybrid motif"/>
    <property type="match status" value="1"/>
</dbReference>
<dbReference type="SUPFAM" id="SSF53474">
    <property type="entry name" value="alpha/beta-Hydrolases"/>
    <property type="match status" value="1"/>
</dbReference>
<evidence type="ECO:0000313" key="7">
    <source>
        <dbReference type="EMBL" id="ROU03651.1"/>
    </source>
</evidence>
<dbReference type="InterPro" id="IPR011053">
    <property type="entry name" value="Single_hybrid_motif"/>
</dbReference>
<evidence type="ECO:0000313" key="8">
    <source>
        <dbReference type="Proteomes" id="UP000268016"/>
    </source>
</evidence>
<comment type="caution">
    <text evidence="7">The sequence shown here is derived from an EMBL/GenBank/DDBJ whole genome shotgun (WGS) entry which is preliminary data.</text>
</comment>
<evidence type="ECO:0000256" key="3">
    <source>
        <dbReference type="ARBA" id="ARBA00022823"/>
    </source>
</evidence>
<keyword evidence="8" id="KW-1185">Reference proteome</keyword>
<dbReference type="InterPro" id="IPR000089">
    <property type="entry name" value="Biotin_lipoyl"/>
</dbReference>
<accession>A0A3N2R8E2</accession>
<dbReference type="Pfam" id="PF12697">
    <property type="entry name" value="Abhydrolase_6"/>
    <property type="match status" value="1"/>
</dbReference>
<dbReference type="PROSITE" id="PS50968">
    <property type="entry name" value="BIOTINYL_LIPOYL"/>
    <property type="match status" value="1"/>
</dbReference>
<proteinExistence type="inferred from homology"/>
<dbReference type="GO" id="GO:0045254">
    <property type="term" value="C:pyruvate dehydrogenase complex"/>
    <property type="evidence" value="ECO:0007669"/>
    <property type="project" value="InterPro"/>
</dbReference>
<dbReference type="GO" id="GO:0016787">
    <property type="term" value="F:hydrolase activity"/>
    <property type="evidence" value="ECO:0007669"/>
    <property type="project" value="UniProtKB-KW"/>
</dbReference>
<evidence type="ECO:0000256" key="1">
    <source>
        <dbReference type="ARBA" id="ARBA00001938"/>
    </source>
</evidence>
<dbReference type="PANTHER" id="PTHR23151:SF90">
    <property type="entry name" value="DIHYDROLIPOYLLYSINE-RESIDUE ACETYLTRANSFERASE COMPONENT OF PYRUVATE DEHYDROGENASE COMPLEX, MITOCHONDRIAL-RELATED"/>
    <property type="match status" value="1"/>
</dbReference>
<dbReference type="InterPro" id="IPR004167">
    <property type="entry name" value="PSBD"/>
</dbReference>
<keyword evidence="3" id="KW-0450">Lipoyl</keyword>
<dbReference type="OrthoDB" id="9804723at2"/>
<dbReference type="Gene3D" id="2.40.50.100">
    <property type="match status" value="1"/>
</dbReference>
<dbReference type="InterPro" id="IPR045257">
    <property type="entry name" value="E2/Pdx1"/>
</dbReference>
<evidence type="ECO:0000259" key="5">
    <source>
        <dbReference type="PROSITE" id="PS50968"/>
    </source>
</evidence>
<dbReference type="GO" id="GO:0006086">
    <property type="term" value="P:pyruvate decarboxylation to acetyl-CoA"/>
    <property type="evidence" value="ECO:0007669"/>
    <property type="project" value="InterPro"/>
</dbReference>
<sequence>MSGVLTLPRLGETMEEGRVVAWLVAPGEAFRRGDALLEVETDKTVVEVPALADGELGEILVPEGETVRVGDPIARLAGTASEAEAEAEVKVEAETEAAPPPEPAATAPAAPADPPKPATPAPPDSAAGARPRATPVARRLARKAGIDLATVTGTGRRGRIESADIAALSPTAASFDAAPQIAHGLAWRLSGPEAGPPVVLIHGFAADHTVWASLAAGLARSGRHVLTLDLPGHGASRTEAGDAAALSTGLSALVKDTLGQSAHIFAHSLGAVPATDLAEAGHARSLTLIAPAGLGHRIDRGFVLGLAAARSPGEIAHLLERMTDGPLPLSAQALEGIAATLARGRLGTLARSVLGETGQAVTLRPRLARLADTLPVRILAPHRDRILDWQDALTLSPRIAVHHLARAGHAAWWDAPQEVLAILAAATAD</sequence>
<comment type="similarity">
    <text evidence="2">Belongs to the 2-oxoacid dehydrogenase family.</text>
</comment>
<dbReference type="PANTHER" id="PTHR23151">
    <property type="entry name" value="DIHYDROLIPOAMIDE ACETYL/SUCCINYL-TRANSFERASE-RELATED"/>
    <property type="match status" value="1"/>
</dbReference>
<dbReference type="GO" id="GO:0016746">
    <property type="term" value="F:acyltransferase activity"/>
    <property type="evidence" value="ECO:0007669"/>
    <property type="project" value="InterPro"/>
</dbReference>
<name>A0A3N2R8E2_9RHOB</name>
<feature type="domain" description="Lipoyl-binding" evidence="5">
    <location>
        <begin position="2"/>
        <end position="77"/>
    </location>
</feature>
<protein>
    <submittedName>
        <fullName evidence="7">Alpha/beta fold hydrolase</fullName>
    </submittedName>
</protein>
<dbReference type="SUPFAM" id="SSF47005">
    <property type="entry name" value="Peripheral subunit-binding domain of 2-oxo acid dehydrogenase complex"/>
    <property type="match status" value="1"/>
</dbReference>
<dbReference type="CDD" id="cd06849">
    <property type="entry name" value="lipoyl_domain"/>
    <property type="match status" value="1"/>
</dbReference>
<feature type="region of interest" description="Disordered" evidence="4">
    <location>
        <begin position="79"/>
        <end position="138"/>
    </location>
</feature>
<dbReference type="Gene3D" id="4.10.320.10">
    <property type="entry name" value="E3-binding domain"/>
    <property type="match status" value="1"/>
</dbReference>
<comment type="cofactor">
    <cofactor evidence="1">
        <name>(R)-lipoate</name>
        <dbReference type="ChEBI" id="CHEBI:83088"/>
    </cofactor>
</comment>
<feature type="domain" description="Peripheral subunit-binding (PSBD)" evidence="6">
    <location>
        <begin position="132"/>
        <end position="169"/>
    </location>
</feature>
<evidence type="ECO:0000259" key="6">
    <source>
        <dbReference type="PROSITE" id="PS51826"/>
    </source>
</evidence>
<dbReference type="Gene3D" id="3.40.50.1820">
    <property type="entry name" value="alpha/beta hydrolase"/>
    <property type="match status" value="1"/>
</dbReference>
<dbReference type="EMBL" id="RDRB01000002">
    <property type="protein sequence ID" value="ROU03651.1"/>
    <property type="molecule type" value="Genomic_DNA"/>
</dbReference>
<dbReference type="InterPro" id="IPR029058">
    <property type="entry name" value="AB_hydrolase_fold"/>
</dbReference>